<keyword evidence="4" id="KW-0175">Coiled coil</keyword>
<dbReference type="CDD" id="cd11882">
    <property type="entry name" value="SH3_GRAF-like"/>
    <property type="match status" value="1"/>
</dbReference>
<dbReference type="Gene3D" id="1.10.555.10">
    <property type="entry name" value="Rho GTPase activation protein"/>
    <property type="match status" value="1"/>
</dbReference>
<dbReference type="OrthoDB" id="3183924at2759"/>
<feature type="region of interest" description="Disordered" evidence="5">
    <location>
        <begin position="916"/>
        <end position="939"/>
    </location>
</feature>
<dbReference type="PROSITE" id="PS50003">
    <property type="entry name" value="PH_DOMAIN"/>
    <property type="match status" value="1"/>
</dbReference>
<keyword evidence="1 3" id="KW-0728">SH3 domain</keyword>
<evidence type="ECO:0000259" key="6">
    <source>
        <dbReference type="PROSITE" id="PS50002"/>
    </source>
</evidence>
<dbReference type="CDD" id="cd07602">
    <property type="entry name" value="BAR_RhoGAP_OPHN1-like"/>
    <property type="match status" value="1"/>
</dbReference>
<feature type="domain" description="SH3" evidence="6">
    <location>
        <begin position="953"/>
        <end position="1012"/>
    </location>
</feature>
<dbReference type="SMART" id="SM00324">
    <property type="entry name" value="RhoGAP"/>
    <property type="match status" value="1"/>
</dbReference>
<dbReference type="InterPro" id="IPR000198">
    <property type="entry name" value="RhoGAP_dom"/>
</dbReference>
<dbReference type="Pfam" id="PF00169">
    <property type="entry name" value="PH"/>
    <property type="match status" value="1"/>
</dbReference>
<dbReference type="InterPro" id="IPR008936">
    <property type="entry name" value="Rho_GTPase_activation_prot"/>
</dbReference>
<dbReference type="Pfam" id="PF14604">
    <property type="entry name" value="SH3_9"/>
    <property type="match status" value="1"/>
</dbReference>
<dbReference type="InterPro" id="IPR001849">
    <property type="entry name" value="PH_domain"/>
</dbReference>
<feature type="region of interest" description="Disordered" evidence="5">
    <location>
        <begin position="612"/>
        <end position="632"/>
    </location>
</feature>
<dbReference type="SMART" id="SM00326">
    <property type="entry name" value="SH3"/>
    <property type="match status" value="1"/>
</dbReference>
<dbReference type="PROSITE" id="PS50238">
    <property type="entry name" value="RHOGAP"/>
    <property type="match status" value="1"/>
</dbReference>
<dbReference type="InterPro" id="IPR047234">
    <property type="entry name" value="GRAF_fam"/>
</dbReference>
<evidence type="ECO:0000313" key="10">
    <source>
        <dbReference type="Proteomes" id="UP001107558"/>
    </source>
</evidence>
<dbReference type="AlphaFoldDB" id="A0A9J6BTZ1"/>
<feature type="region of interest" description="Disordered" evidence="5">
    <location>
        <begin position="684"/>
        <end position="752"/>
    </location>
</feature>
<feature type="compositionally biased region" description="Low complexity" evidence="5">
    <location>
        <begin position="617"/>
        <end position="627"/>
    </location>
</feature>
<dbReference type="PANTHER" id="PTHR12552">
    <property type="entry name" value="OLIGOPHRENIN 1"/>
    <property type="match status" value="1"/>
</dbReference>
<keyword evidence="10" id="KW-1185">Reference proteome</keyword>
<feature type="compositionally biased region" description="Low complexity" evidence="5">
    <location>
        <begin position="719"/>
        <end position="731"/>
    </location>
</feature>
<feature type="coiled-coil region" evidence="4">
    <location>
        <begin position="19"/>
        <end position="53"/>
    </location>
</feature>
<dbReference type="GO" id="GO:0007165">
    <property type="term" value="P:signal transduction"/>
    <property type="evidence" value="ECO:0007669"/>
    <property type="project" value="InterPro"/>
</dbReference>
<feature type="domain" description="PH" evidence="7">
    <location>
        <begin position="267"/>
        <end position="372"/>
    </location>
</feature>
<dbReference type="Pfam" id="PF00620">
    <property type="entry name" value="RhoGAP"/>
    <property type="match status" value="1"/>
</dbReference>
<name>A0A9J6BTZ1_POLVA</name>
<dbReference type="InterPro" id="IPR047225">
    <property type="entry name" value="PH_GRAF"/>
</dbReference>
<feature type="compositionally biased region" description="Low complexity" evidence="5">
    <location>
        <begin position="844"/>
        <end position="866"/>
    </location>
</feature>
<feature type="domain" description="Rho-GAP" evidence="8">
    <location>
        <begin position="389"/>
        <end position="580"/>
    </location>
</feature>
<dbReference type="EMBL" id="JADBJN010000003">
    <property type="protein sequence ID" value="KAG5672766.1"/>
    <property type="molecule type" value="Genomic_DNA"/>
</dbReference>
<evidence type="ECO:0000256" key="1">
    <source>
        <dbReference type="ARBA" id="ARBA00022443"/>
    </source>
</evidence>
<dbReference type="GO" id="GO:0005096">
    <property type="term" value="F:GTPase activator activity"/>
    <property type="evidence" value="ECO:0007669"/>
    <property type="project" value="UniProtKB-KW"/>
</dbReference>
<dbReference type="Gene3D" id="2.30.30.40">
    <property type="entry name" value="SH3 Domains"/>
    <property type="match status" value="1"/>
</dbReference>
<comment type="caution">
    <text evidence="9">The sequence shown here is derived from an EMBL/GenBank/DDBJ whole genome shotgun (WGS) entry which is preliminary data.</text>
</comment>
<evidence type="ECO:0000313" key="9">
    <source>
        <dbReference type="EMBL" id="KAG5672766.1"/>
    </source>
</evidence>
<dbReference type="FunFam" id="1.20.1270.60:FF:000001">
    <property type="entry name" value="Rho GTPase-activating protein 26"/>
    <property type="match status" value="1"/>
</dbReference>
<evidence type="ECO:0000256" key="3">
    <source>
        <dbReference type="PROSITE-ProRule" id="PRU00192"/>
    </source>
</evidence>
<dbReference type="Proteomes" id="UP001107558">
    <property type="component" value="Chromosome 3"/>
</dbReference>
<evidence type="ECO:0000256" key="5">
    <source>
        <dbReference type="SAM" id="MobiDB-lite"/>
    </source>
</evidence>
<evidence type="ECO:0000256" key="2">
    <source>
        <dbReference type="ARBA" id="ARBA00022468"/>
    </source>
</evidence>
<dbReference type="SUPFAM" id="SSF48350">
    <property type="entry name" value="GTPase activation domain, GAP"/>
    <property type="match status" value="1"/>
</dbReference>
<keyword evidence="2" id="KW-0343">GTPase activation</keyword>
<evidence type="ECO:0000256" key="4">
    <source>
        <dbReference type="SAM" id="Coils"/>
    </source>
</evidence>
<dbReference type="PROSITE" id="PS50002">
    <property type="entry name" value="SH3"/>
    <property type="match status" value="1"/>
</dbReference>
<sequence>MVINGTLAPLEFADCLLDSPEFRENLNRHEKELEKTSQQIKRIIKEIKDLLQAAKNLSRCQRTLAKSLNEFNFECIGSTQTDDEQVIAASLKQFGKLISAIEDERDNMLDRAHDQIVVPLEGFRKDAIGSVKEKKKQHDKKTAKFCQAQEKILNLSSKKPETVVVEADAALDMLKREYIHESLNYVLKIQEVQERIKFEFVEILLGFMSGWLVFYHLGHEVAEDAKEYMTDLQHKVQKTREGYTEFREIAKELKSKYMHFQLKPESEYTNQGYLYLMEKKAFTATWQKYYCTYKKQNKQFTMLQYNQQIPGRIQSTPEKLTLASCTRCISDFEKRFCFDLTFDQKPNIVYTFQALSEKDRKAWLDAMDGKEPVYLTPGKSTNTVQEEEYVLDDVGFAFVKKCIETLEKRGLEEEGLYRVSGVGTKINKLLQLGLDSKKTESERLAFFNEDQHLDVLESKTIASALKQYLRKLKEPLMTYRYFNGFLAAAKQEQHLQRISDVHALVHRLPKNHFEMLDIIVQHLKKVSLKSHKNKMSIFNLGVVFGPTLLKASEDSLAAVLEIKFNNLVIEILIENYELIFKNPPGKTLSTDYTSRNSSLSPPFQRSSHYYRDSVGEQQQQHQQQQQQRSHYPQPIRVVAKSNYTDPIMSSSLQNIPQNIPNGMSLYHSTTSTSGVSSNINRNRFQASSQQTAPSSYSLYETKSSTNINQKSLSPIMRGGDSSLSSRELNSSSGGGGNNSYLKSASPPTTLNNNNSYQNAIYVQKQQFYNNVNKFARDNASSTTTNLSRSGGLLDSSNSPYGTIGNQSISQQMHNKSLHHSILTSSDTNLSKLFDRVNSSDESVCSSSSRDLNLASSQQQQQSSLSQPHHYQLYGTRELNKSVSGSNKQLNIWSDFQSSRQPQQQTTQQQVFNDVISTSHSNNNGSGVGHIPKKQERGHKDKDEIVKAKPYNIQQNCRVRTLYACLAENEGELSFEPNQIIINVCRSNEPGWLHGTLNGKSGLIPENYCEFLN</sequence>
<dbReference type="SUPFAM" id="SSF103657">
    <property type="entry name" value="BAR/IMD domain-like"/>
    <property type="match status" value="1"/>
</dbReference>
<dbReference type="InterPro" id="IPR001452">
    <property type="entry name" value="SH3_domain"/>
</dbReference>
<dbReference type="InterPro" id="IPR027267">
    <property type="entry name" value="AH/BAR_dom_sf"/>
</dbReference>
<evidence type="ECO:0008006" key="11">
    <source>
        <dbReference type="Google" id="ProtNLM"/>
    </source>
</evidence>
<evidence type="ECO:0000259" key="8">
    <source>
        <dbReference type="PROSITE" id="PS50238"/>
    </source>
</evidence>
<accession>A0A9J6BTZ1</accession>
<feature type="region of interest" description="Disordered" evidence="5">
    <location>
        <begin position="779"/>
        <end position="806"/>
    </location>
</feature>
<gene>
    <name evidence="9" type="ORF">PVAND_002862</name>
</gene>
<feature type="compositionally biased region" description="Polar residues" evidence="5">
    <location>
        <begin position="684"/>
        <end position="712"/>
    </location>
</feature>
<dbReference type="SUPFAM" id="SSF50044">
    <property type="entry name" value="SH3-domain"/>
    <property type="match status" value="1"/>
</dbReference>
<dbReference type="InterPro" id="IPR004148">
    <property type="entry name" value="BAR_dom"/>
</dbReference>
<dbReference type="Gene3D" id="2.30.29.30">
    <property type="entry name" value="Pleckstrin-homology domain (PH domain)/Phosphotyrosine-binding domain (PTB)"/>
    <property type="match status" value="1"/>
</dbReference>
<reference evidence="9" key="1">
    <citation type="submission" date="2021-03" db="EMBL/GenBank/DDBJ databases">
        <title>Chromosome level genome of the anhydrobiotic midge Polypedilum vanderplanki.</title>
        <authorList>
            <person name="Yoshida Y."/>
            <person name="Kikawada T."/>
            <person name="Gusev O."/>
        </authorList>
    </citation>
    <scope>NUCLEOTIDE SEQUENCE</scope>
    <source>
        <strain evidence="9">NIAS01</strain>
        <tissue evidence="9">Whole body or cell culture</tissue>
    </source>
</reference>
<dbReference type="CDD" id="cd01249">
    <property type="entry name" value="BAR-PH_GRAF_family"/>
    <property type="match status" value="1"/>
</dbReference>
<dbReference type="SUPFAM" id="SSF50729">
    <property type="entry name" value="PH domain-like"/>
    <property type="match status" value="1"/>
</dbReference>
<proteinExistence type="predicted"/>
<dbReference type="PANTHER" id="PTHR12552:SF1">
    <property type="entry name" value="RHO GTPASE-ACTIVATING PROTEIN GRAF"/>
    <property type="match status" value="1"/>
</dbReference>
<dbReference type="InterPro" id="IPR036028">
    <property type="entry name" value="SH3-like_dom_sf"/>
</dbReference>
<dbReference type="Pfam" id="PF16746">
    <property type="entry name" value="BAR_3"/>
    <property type="match status" value="1"/>
</dbReference>
<feature type="region of interest" description="Disordered" evidence="5">
    <location>
        <begin position="844"/>
        <end position="867"/>
    </location>
</feature>
<dbReference type="InterPro" id="IPR011993">
    <property type="entry name" value="PH-like_dom_sf"/>
</dbReference>
<dbReference type="Gene3D" id="1.20.1270.60">
    <property type="entry name" value="Arfaptin homology (AH) domain/BAR domain"/>
    <property type="match status" value="1"/>
</dbReference>
<dbReference type="GO" id="GO:0005737">
    <property type="term" value="C:cytoplasm"/>
    <property type="evidence" value="ECO:0007669"/>
    <property type="project" value="InterPro"/>
</dbReference>
<protein>
    <recommendedName>
        <fullName evidence="11">Rho GTPase-activating protein 26</fullName>
    </recommendedName>
</protein>
<evidence type="ECO:0000259" key="7">
    <source>
        <dbReference type="PROSITE" id="PS50003"/>
    </source>
</evidence>
<dbReference type="SMART" id="SM00233">
    <property type="entry name" value="PH"/>
    <property type="match status" value="1"/>
</dbReference>
<organism evidence="9 10">
    <name type="scientific">Polypedilum vanderplanki</name>
    <name type="common">Sleeping chironomid midge</name>
    <dbReference type="NCBI Taxonomy" id="319348"/>
    <lineage>
        <taxon>Eukaryota</taxon>
        <taxon>Metazoa</taxon>
        <taxon>Ecdysozoa</taxon>
        <taxon>Arthropoda</taxon>
        <taxon>Hexapoda</taxon>
        <taxon>Insecta</taxon>
        <taxon>Pterygota</taxon>
        <taxon>Neoptera</taxon>
        <taxon>Endopterygota</taxon>
        <taxon>Diptera</taxon>
        <taxon>Nematocera</taxon>
        <taxon>Chironomoidea</taxon>
        <taxon>Chironomidae</taxon>
        <taxon>Chironominae</taxon>
        <taxon>Polypedilum</taxon>
        <taxon>Polypedilum</taxon>
    </lineage>
</organism>